<evidence type="ECO:0000256" key="3">
    <source>
        <dbReference type="ARBA" id="ARBA00012054"/>
    </source>
</evidence>
<keyword evidence="12" id="KW-1185">Reference proteome</keyword>
<evidence type="ECO:0000256" key="4">
    <source>
        <dbReference type="ARBA" id="ARBA00022679"/>
    </source>
</evidence>
<evidence type="ECO:0000256" key="8">
    <source>
        <dbReference type="ARBA" id="ARBA00023064"/>
    </source>
</evidence>
<comment type="caution">
    <text evidence="11">The sequence shown here is derived from an EMBL/GenBank/DDBJ whole genome shotgun (WGS) entry which is preliminary data.</text>
</comment>
<evidence type="ECO:0000256" key="9">
    <source>
        <dbReference type="ARBA" id="ARBA00048090"/>
    </source>
</evidence>
<dbReference type="EC" id="2.7.1.12" evidence="3 10"/>
<dbReference type="FunFam" id="3.40.50.300:FF:000522">
    <property type="entry name" value="Gluconokinase"/>
    <property type="match status" value="1"/>
</dbReference>
<evidence type="ECO:0000313" key="11">
    <source>
        <dbReference type="EMBL" id="NYG55553.1"/>
    </source>
</evidence>
<sequence>MTSTDASAGDARPSPLQVVVMGVSATGKSSVALLLAERLGWEFVEGDDLHPPANVEKMREGVPLSDTDREPWLDLVNARARERARAGASSVITCSALRRAYRDRLEDGVPAMHFVHLHAPYAVLKPRMARRQRHFMPTGLLRSQFATLEPLEPDEDGSVVDVSGTLEEVVELALAAVRRRAGGPPAGV</sequence>
<dbReference type="GO" id="GO:0019521">
    <property type="term" value="P:D-gluconate metabolic process"/>
    <property type="evidence" value="ECO:0007669"/>
    <property type="project" value="UniProtKB-KW"/>
</dbReference>
<dbReference type="NCBIfam" id="TIGR01313">
    <property type="entry name" value="therm_gnt_kin"/>
    <property type="match status" value="1"/>
</dbReference>
<comment type="similarity">
    <text evidence="2 10">Belongs to the gluconokinase GntK/GntV family.</text>
</comment>
<keyword evidence="7 10" id="KW-0067">ATP-binding</keyword>
<dbReference type="EMBL" id="JACCAC010000001">
    <property type="protein sequence ID" value="NYG55553.1"/>
    <property type="molecule type" value="Genomic_DNA"/>
</dbReference>
<dbReference type="AlphaFoldDB" id="A0A7Y9RVX8"/>
<comment type="pathway">
    <text evidence="1">Carbohydrate acid metabolism.</text>
</comment>
<evidence type="ECO:0000256" key="10">
    <source>
        <dbReference type="RuleBase" id="RU363066"/>
    </source>
</evidence>
<evidence type="ECO:0000256" key="7">
    <source>
        <dbReference type="ARBA" id="ARBA00022840"/>
    </source>
</evidence>
<dbReference type="GO" id="GO:0046316">
    <property type="term" value="F:gluconokinase activity"/>
    <property type="evidence" value="ECO:0007669"/>
    <property type="project" value="UniProtKB-EC"/>
</dbReference>
<evidence type="ECO:0000256" key="6">
    <source>
        <dbReference type="ARBA" id="ARBA00022777"/>
    </source>
</evidence>
<keyword evidence="4 10" id="KW-0808">Transferase</keyword>
<dbReference type="RefSeq" id="WP_179517974.1">
    <property type="nucleotide sequence ID" value="NZ_JACCAC010000001.1"/>
</dbReference>
<evidence type="ECO:0000256" key="1">
    <source>
        <dbReference type="ARBA" id="ARBA00004761"/>
    </source>
</evidence>
<organism evidence="11 12">
    <name type="scientific">Nocardioides perillae</name>
    <dbReference type="NCBI Taxonomy" id="1119534"/>
    <lineage>
        <taxon>Bacteria</taxon>
        <taxon>Bacillati</taxon>
        <taxon>Actinomycetota</taxon>
        <taxon>Actinomycetes</taxon>
        <taxon>Propionibacteriales</taxon>
        <taxon>Nocardioidaceae</taxon>
        <taxon>Nocardioides</taxon>
    </lineage>
</organism>
<evidence type="ECO:0000256" key="5">
    <source>
        <dbReference type="ARBA" id="ARBA00022741"/>
    </source>
</evidence>
<protein>
    <recommendedName>
        <fullName evidence="3 10">Gluconokinase</fullName>
        <ecNumber evidence="3 10">2.7.1.12</ecNumber>
    </recommendedName>
</protein>
<accession>A0A7Y9RVX8</accession>
<evidence type="ECO:0000256" key="2">
    <source>
        <dbReference type="ARBA" id="ARBA00008420"/>
    </source>
</evidence>
<proteinExistence type="inferred from homology"/>
<dbReference type="Gene3D" id="3.40.50.300">
    <property type="entry name" value="P-loop containing nucleotide triphosphate hydrolases"/>
    <property type="match status" value="1"/>
</dbReference>
<keyword evidence="8" id="KW-0311">Gluconate utilization</keyword>
<dbReference type="InterPro" id="IPR006001">
    <property type="entry name" value="Therm_gnt_kin"/>
</dbReference>
<evidence type="ECO:0000313" key="12">
    <source>
        <dbReference type="Proteomes" id="UP000544110"/>
    </source>
</evidence>
<dbReference type="SUPFAM" id="SSF52540">
    <property type="entry name" value="P-loop containing nucleoside triphosphate hydrolases"/>
    <property type="match status" value="1"/>
</dbReference>
<dbReference type="GO" id="GO:0005737">
    <property type="term" value="C:cytoplasm"/>
    <property type="evidence" value="ECO:0007669"/>
    <property type="project" value="TreeGrafter"/>
</dbReference>
<dbReference type="CDD" id="cd02021">
    <property type="entry name" value="GntK"/>
    <property type="match status" value="1"/>
</dbReference>
<keyword evidence="6 10" id="KW-0418">Kinase</keyword>
<comment type="catalytic activity">
    <reaction evidence="9 10">
        <text>D-gluconate + ATP = 6-phospho-D-gluconate + ADP + H(+)</text>
        <dbReference type="Rhea" id="RHEA:19433"/>
        <dbReference type="ChEBI" id="CHEBI:15378"/>
        <dbReference type="ChEBI" id="CHEBI:18391"/>
        <dbReference type="ChEBI" id="CHEBI:30616"/>
        <dbReference type="ChEBI" id="CHEBI:58759"/>
        <dbReference type="ChEBI" id="CHEBI:456216"/>
        <dbReference type="EC" id="2.7.1.12"/>
    </reaction>
</comment>
<dbReference type="PANTHER" id="PTHR43442:SF3">
    <property type="entry name" value="GLUCONOKINASE-RELATED"/>
    <property type="match status" value="1"/>
</dbReference>
<name>A0A7Y9RVX8_9ACTN</name>
<dbReference type="PANTHER" id="PTHR43442">
    <property type="entry name" value="GLUCONOKINASE-RELATED"/>
    <property type="match status" value="1"/>
</dbReference>
<gene>
    <name evidence="11" type="ORF">BJ989_001857</name>
</gene>
<dbReference type="Pfam" id="PF13671">
    <property type="entry name" value="AAA_33"/>
    <property type="match status" value="1"/>
</dbReference>
<dbReference type="GO" id="GO:0005524">
    <property type="term" value="F:ATP binding"/>
    <property type="evidence" value="ECO:0007669"/>
    <property type="project" value="UniProtKB-KW"/>
</dbReference>
<keyword evidence="5 10" id="KW-0547">Nucleotide-binding</keyword>
<reference evidence="11 12" key="1">
    <citation type="submission" date="2020-07" db="EMBL/GenBank/DDBJ databases">
        <title>Sequencing the genomes of 1000 actinobacteria strains.</title>
        <authorList>
            <person name="Klenk H.-P."/>
        </authorList>
    </citation>
    <scope>NUCLEOTIDE SEQUENCE [LARGE SCALE GENOMIC DNA]</scope>
    <source>
        <strain evidence="11 12">DSM 24552</strain>
    </source>
</reference>
<dbReference type="Proteomes" id="UP000544110">
    <property type="component" value="Unassembled WGS sequence"/>
</dbReference>
<dbReference type="InterPro" id="IPR027417">
    <property type="entry name" value="P-loop_NTPase"/>
</dbReference>